<accession>A0A916XNV7</accession>
<dbReference type="RefSeq" id="WP_188567832.1">
    <property type="nucleotide sequence ID" value="NZ_BMED01000004.1"/>
</dbReference>
<feature type="binding site" evidence="4">
    <location>
        <position position="173"/>
    </location>
    <ligand>
        <name>Zn(2+)</name>
        <dbReference type="ChEBI" id="CHEBI:29105"/>
    </ligand>
</feature>
<evidence type="ECO:0000256" key="4">
    <source>
        <dbReference type="PROSITE-ProRule" id="PRU00236"/>
    </source>
</evidence>
<dbReference type="InterPro" id="IPR050134">
    <property type="entry name" value="NAD-dep_sirtuin_deacylases"/>
</dbReference>
<feature type="binding site" evidence="4">
    <location>
        <position position="146"/>
    </location>
    <ligand>
        <name>Zn(2+)</name>
        <dbReference type="ChEBI" id="CHEBI:29105"/>
    </ligand>
</feature>
<evidence type="ECO:0000256" key="3">
    <source>
        <dbReference type="ARBA" id="ARBA00023027"/>
    </source>
</evidence>
<keyword evidence="2" id="KW-0808">Transferase</keyword>
<dbReference type="PROSITE" id="PS50305">
    <property type="entry name" value="SIRTUIN"/>
    <property type="match status" value="1"/>
</dbReference>
<keyword evidence="3" id="KW-0520">NAD</keyword>
<name>A0A916XNV7_9BURK</name>
<dbReference type="InterPro" id="IPR026591">
    <property type="entry name" value="Sirtuin_cat_small_dom_sf"/>
</dbReference>
<dbReference type="AlphaFoldDB" id="A0A916XNV7"/>
<dbReference type="EMBL" id="BMED01000004">
    <property type="protein sequence ID" value="GGC88395.1"/>
    <property type="molecule type" value="Genomic_DNA"/>
</dbReference>
<dbReference type="PANTHER" id="PTHR11085:SF4">
    <property type="entry name" value="NAD-DEPENDENT PROTEIN DEACYLASE"/>
    <property type="match status" value="1"/>
</dbReference>
<dbReference type="Proteomes" id="UP000637423">
    <property type="component" value="Unassembled WGS sequence"/>
</dbReference>
<dbReference type="Gene3D" id="3.40.50.1220">
    <property type="entry name" value="TPP-binding domain"/>
    <property type="match status" value="1"/>
</dbReference>
<dbReference type="InterPro" id="IPR003000">
    <property type="entry name" value="Sirtuin"/>
</dbReference>
<dbReference type="InterPro" id="IPR029035">
    <property type="entry name" value="DHS-like_NAD/FAD-binding_dom"/>
</dbReference>
<comment type="caution">
    <text evidence="6">The sequence shown here is derived from an EMBL/GenBank/DDBJ whole genome shotgun (WGS) entry which is preliminary data.</text>
</comment>
<dbReference type="GO" id="GO:0070403">
    <property type="term" value="F:NAD+ binding"/>
    <property type="evidence" value="ECO:0007669"/>
    <property type="project" value="InterPro"/>
</dbReference>
<dbReference type="GO" id="GO:0046872">
    <property type="term" value="F:metal ion binding"/>
    <property type="evidence" value="ECO:0007669"/>
    <property type="project" value="UniProtKB-KW"/>
</dbReference>
<feature type="binding site" evidence="4">
    <location>
        <position position="176"/>
    </location>
    <ligand>
        <name>Zn(2+)</name>
        <dbReference type="ChEBI" id="CHEBI:29105"/>
    </ligand>
</feature>
<evidence type="ECO:0000256" key="1">
    <source>
        <dbReference type="ARBA" id="ARBA00012928"/>
    </source>
</evidence>
<proteinExistence type="predicted"/>
<dbReference type="Pfam" id="PF02146">
    <property type="entry name" value="SIR2"/>
    <property type="match status" value="1"/>
</dbReference>
<evidence type="ECO:0000313" key="7">
    <source>
        <dbReference type="Proteomes" id="UP000637423"/>
    </source>
</evidence>
<organism evidence="6 7">
    <name type="scientific">Undibacterium terreum</name>
    <dbReference type="NCBI Taxonomy" id="1224302"/>
    <lineage>
        <taxon>Bacteria</taxon>
        <taxon>Pseudomonadati</taxon>
        <taxon>Pseudomonadota</taxon>
        <taxon>Betaproteobacteria</taxon>
        <taxon>Burkholderiales</taxon>
        <taxon>Oxalobacteraceae</taxon>
        <taxon>Undibacterium</taxon>
    </lineage>
</organism>
<evidence type="ECO:0000313" key="6">
    <source>
        <dbReference type="EMBL" id="GGC88395.1"/>
    </source>
</evidence>
<feature type="binding site" evidence="4">
    <location>
        <position position="141"/>
    </location>
    <ligand>
        <name>Zn(2+)</name>
        <dbReference type="ChEBI" id="CHEBI:29105"/>
    </ligand>
</feature>
<dbReference type="InterPro" id="IPR026590">
    <property type="entry name" value="Ssirtuin_cat_dom"/>
</dbReference>
<dbReference type="EC" id="2.3.1.286" evidence="1"/>
<evidence type="ECO:0000259" key="5">
    <source>
        <dbReference type="PROSITE" id="PS50305"/>
    </source>
</evidence>
<reference evidence="6" key="1">
    <citation type="journal article" date="2014" name="Int. J. Syst. Evol. Microbiol.">
        <title>Complete genome sequence of Corynebacterium casei LMG S-19264T (=DSM 44701T), isolated from a smear-ripened cheese.</title>
        <authorList>
            <consortium name="US DOE Joint Genome Institute (JGI-PGF)"/>
            <person name="Walter F."/>
            <person name="Albersmeier A."/>
            <person name="Kalinowski J."/>
            <person name="Ruckert C."/>
        </authorList>
    </citation>
    <scope>NUCLEOTIDE SEQUENCE</scope>
    <source>
        <strain evidence="6">CGMCC 1.10998</strain>
    </source>
</reference>
<keyword evidence="4" id="KW-0479">Metal-binding</keyword>
<evidence type="ECO:0000256" key="2">
    <source>
        <dbReference type="ARBA" id="ARBA00022679"/>
    </source>
</evidence>
<feature type="domain" description="Deacetylase sirtuin-type" evidence="5">
    <location>
        <begin position="1"/>
        <end position="285"/>
    </location>
</feature>
<protein>
    <recommendedName>
        <fullName evidence="1">protein acetyllysine N-acetyltransferase</fullName>
        <ecNumber evidence="1">2.3.1.286</ecNumber>
    </recommendedName>
</protein>
<dbReference type="PANTHER" id="PTHR11085">
    <property type="entry name" value="NAD-DEPENDENT PROTEIN DEACYLASE SIRTUIN-5, MITOCHONDRIAL-RELATED"/>
    <property type="match status" value="1"/>
</dbReference>
<gene>
    <name evidence="6" type="ORF">GCM10011396_39500</name>
</gene>
<dbReference type="SUPFAM" id="SSF52467">
    <property type="entry name" value="DHS-like NAD/FAD-binding domain"/>
    <property type="match status" value="1"/>
</dbReference>
<dbReference type="GO" id="GO:0017136">
    <property type="term" value="F:histone deacetylase activity, NAD-dependent"/>
    <property type="evidence" value="ECO:0007669"/>
    <property type="project" value="TreeGrafter"/>
</dbReference>
<sequence length="285" mass="31202">MRSPDQLLHHAAELIQEADGLVVAAGAGMGVDSGLPDFRGNTGFWNAYPALAKAGLEFTQIASPAAFETRPELAWGFYGHRLDLYRRIQPHAGFALLKHWGSQMPQGYTVFTSNVDGQFQRAGFDGQHINECHGSIHHLQCLQGCCADIWPADAFIPDVDKDNCRLRNHPPLCPHCGGLARPNILMFGDWGWNEQQQAAQHARQQSWLEKVERPVAIELGAGTAIPSVRYFSQHILQKHGGRLIRINLREAGVASKEDVGLAMGALDGLKAIAAVLGGQYQLAEE</sequence>
<feature type="active site" description="Proton acceptor" evidence="4">
    <location>
        <position position="133"/>
    </location>
</feature>
<keyword evidence="7" id="KW-1185">Reference proteome</keyword>
<keyword evidence="4" id="KW-0862">Zinc</keyword>
<reference evidence="6" key="2">
    <citation type="submission" date="2020-09" db="EMBL/GenBank/DDBJ databases">
        <authorList>
            <person name="Sun Q."/>
            <person name="Zhou Y."/>
        </authorList>
    </citation>
    <scope>NUCLEOTIDE SEQUENCE</scope>
    <source>
        <strain evidence="6">CGMCC 1.10998</strain>
    </source>
</reference>
<dbReference type="Gene3D" id="3.30.1600.10">
    <property type="entry name" value="SIR2/SIRT2 'Small Domain"/>
    <property type="match status" value="1"/>
</dbReference>